<dbReference type="STRING" id="556484.B7FZD6"/>
<dbReference type="OrthoDB" id="66881at2759"/>
<dbReference type="KEGG" id="pti:PHATRDRAFT_35832"/>
<reference evidence="7" key="2">
    <citation type="submission" date="2008-08" db="EMBL/GenBank/DDBJ databases">
        <authorList>
            <consortium name="Diatom Consortium"/>
            <person name="Grigoriev I."/>
            <person name="Grimwood J."/>
            <person name="Kuo A."/>
            <person name="Otillar R.P."/>
            <person name="Salamov A."/>
            <person name="Detter J.C."/>
            <person name="Lindquist E."/>
            <person name="Shapiro H."/>
            <person name="Lucas S."/>
            <person name="Glavina del Rio T."/>
            <person name="Pitluck S."/>
            <person name="Rokhsar D."/>
            <person name="Bowler C."/>
        </authorList>
    </citation>
    <scope>GENOME REANNOTATION</scope>
    <source>
        <strain evidence="7">CCAP 1055/1</strain>
    </source>
</reference>
<dbReference type="GeneID" id="7201045"/>
<dbReference type="HOGENOM" id="CLU_006909_3_0_1"/>
<dbReference type="EMBL" id="CM000611">
    <property type="protein sequence ID" value="EEC48521.1"/>
    <property type="molecule type" value="Genomic_DNA"/>
</dbReference>
<keyword evidence="3" id="KW-0274">FAD</keyword>
<dbReference type="GO" id="GO:0050661">
    <property type="term" value="F:NADP binding"/>
    <property type="evidence" value="ECO:0007669"/>
    <property type="project" value="InterPro"/>
</dbReference>
<keyword evidence="7" id="KW-1185">Reference proteome</keyword>
<keyword evidence="4" id="KW-0521">NADP</keyword>
<dbReference type="InterPro" id="IPR000960">
    <property type="entry name" value="Flavin_mOase"/>
</dbReference>
<dbReference type="AlphaFoldDB" id="B7FZD6"/>
<dbReference type="RefSeq" id="XP_002180330.1">
    <property type="nucleotide sequence ID" value="XM_002180294.1"/>
</dbReference>
<dbReference type="InterPro" id="IPR036188">
    <property type="entry name" value="FAD/NAD-bd_sf"/>
</dbReference>
<dbReference type="Gene3D" id="3.50.50.60">
    <property type="entry name" value="FAD/NAD(P)-binding domain"/>
    <property type="match status" value="2"/>
</dbReference>
<dbReference type="GO" id="GO:0004499">
    <property type="term" value="F:N,N-dimethylaniline monooxygenase activity"/>
    <property type="evidence" value="ECO:0007669"/>
    <property type="project" value="InterPro"/>
</dbReference>
<dbReference type="PRINTS" id="PR00370">
    <property type="entry name" value="FMOXYGENASE"/>
</dbReference>
<evidence type="ECO:0000313" key="6">
    <source>
        <dbReference type="EMBL" id="EEC48521.1"/>
    </source>
</evidence>
<proteinExistence type="inferred from homology"/>
<dbReference type="Pfam" id="PF00743">
    <property type="entry name" value="FMO-like"/>
    <property type="match status" value="1"/>
</dbReference>
<dbReference type="Proteomes" id="UP000000759">
    <property type="component" value="Chromosome 8"/>
</dbReference>
<evidence type="ECO:0000256" key="3">
    <source>
        <dbReference type="ARBA" id="ARBA00022827"/>
    </source>
</evidence>
<dbReference type="PaxDb" id="2850-Phatr35832"/>
<evidence type="ECO:0000256" key="2">
    <source>
        <dbReference type="ARBA" id="ARBA00022630"/>
    </source>
</evidence>
<gene>
    <name evidence="6" type="ORF">PHATRDRAFT_35832</name>
</gene>
<accession>B7FZD6</accession>
<dbReference type="InParanoid" id="B7FZD6"/>
<protein>
    <recommendedName>
        <fullName evidence="8">Flavin-containing monooxygenase</fullName>
    </recommendedName>
</protein>
<evidence type="ECO:0000256" key="4">
    <source>
        <dbReference type="ARBA" id="ARBA00022857"/>
    </source>
</evidence>
<evidence type="ECO:0008006" key="8">
    <source>
        <dbReference type="Google" id="ProtNLM"/>
    </source>
</evidence>
<dbReference type="InterPro" id="IPR050346">
    <property type="entry name" value="FMO-like"/>
</dbReference>
<dbReference type="PANTHER" id="PTHR23023">
    <property type="entry name" value="DIMETHYLANILINE MONOOXYGENASE"/>
    <property type="match status" value="1"/>
</dbReference>
<keyword evidence="2" id="KW-0285">Flavoprotein</keyword>
<dbReference type="InterPro" id="IPR020946">
    <property type="entry name" value="Flavin_mOase-like"/>
</dbReference>
<evidence type="ECO:0000256" key="1">
    <source>
        <dbReference type="ARBA" id="ARBA00009183"/>
    </source>
</evidence>
<organism evidence="6 7">
    <name type="scientific">Phaeodactylum tricornutum (strain CCAP 1055/1)</name>
    <dbReference type="NCBI Taxonomy" id="556484"/>
    <lineage>
        <taxon>Eukaryota</taxon>
        <taxon>Sar</taxon>
        <taxon>Stramenopiles</taxon>
        <taxon>Ochrophyta</taxon>
        <taxon>Bacillariophyta</taxon>
        <taxon>Bacillariophyceae</taxon>
        <taxon>Bacillariophycidae</taxon>
        <taxon>Naviculales</taxon>
        <taxon>Phaeodactylaceae</taxon>
        <taxon>Phaeodactylum</taxon>
    </lineage>
</organism>
<dbReference type="OMA" id="VMIKEVN"/>
<evidence type="ECO:0000313" key="7">
    <source>
        <dbReference type="Proteomes" id="UP000000759"/>
    </source>
</evidence>
<dbReference type="SUPFAM" id="SSF51905">
    <property type="entry name" value="FAD/NAD(P)-binding domain"/>
    <property type="match status" value="2"/>
</dbReference>
<name>B7FZD6_PHATC</name>
<keyword evidence="5" id="KW-0560">Oxidoreductase</keyword>
<dbReference type="eggNOG" id="KOG1399">
    <property type="taxonomic scope" value="Eukaryota"/>
</dbReference>
<sequence length="473" mass="53578">MSLAAPKIAILGGGAAGLAAARVVHRQSGGKVRPVVLEQGDAMGGVWNYRDETAATKPMYRHLRTNLPKEIMAFRELPWPNLEPNASFVTHRQVLDYLHHYRDRFKLEPFIRYRTRVTHLRILSDRVGDTVEYISQSRLSTREEPLPRVELTTDTDGKECSEAFDGVFVCNGHYGVPAIPALDGLEQYFRGQTLHAMAYDNPDAFRGQTVLCVGGRASGSDIARELSGVCRHVFLSDSTAPDDAPITEFNVTWVPPTVRVREDGAVTFARTDFVAKKVDTIIFCTGYDYNFPFISESTSNLDFDATIGTRRVKPLFEQLWHATYPNLCFVGLPHSVIPFPLFELQAEAVWSSWTNSPSVLPDQSARQQHAEEAAVSGGEGKVDDGRVPQDSHYLGSAQWDYCRRLASYADIYDNRMEDFLVTNKTIYDHTWVQRKNVFPAGPDTYRDYCYQRLETQRSFRQYRKCEARELISH</sequence>
<reference evidence="6 7" key="1">
    <citation type="journal article" date="2008" name="Nature">
        <title>The Phaeodactylum genome reveals the evolutionary history of diatom genomes.</title>
        <authorList>
            <person name="Bowler C."/>
            <person name="Allen A.E."/>
            <person name="Badger J.H."/>
            <person name="Grimwood J."/>
            <person name="Jabbari K."/>
            <person name="Kuo A."/>
            <person name="Maheswari U."/>
            <person name="Martens C."/>
            <person name="Maumus F."/>
            <person name="Otillar R.P."/>
            <person name="Rayko E."/>
            <person name="Salamov A."/>
            <person name="Vandepoele K."/>
            <person name="Beszteri B."/>
            <person name="Gruber A."/>
            <person name="Heijde M."/>
            <person name="Katinka M."/>
            <person name="Mock T."/>
            <person name="Valentin K."/>
            <person name="Verret F."/>
            <person name="Berges J.A."/>
            <person name="Brownlee C."/>
            <person name="Cadoret J.P."/>
            <person name="Chiovitti A."/>
            <person name="Choi C.J."/>
            <person name="Coesel S."/>
            <person name="De Martino A."/>
            <person name="Detter J.C."/>
            <person name="Durkin C."/>
            <person name="Falciatore A."/>
            <person name="Fournet J."/>
            <person name="Haruta M."/>
            <person name="Huysman M.J."/>
            <person name="Jenkins B.D."/>
            <person name="Jiroutova K."/>
            <person name="Jorgensen R.E."/>
            <person name="Joubert Y."/>
            <person name="Kaplan A."/>
            <person name="Kroger N."/>
            <person name="Kroth P.G."/>
            <person name="La Roche J."/>
            <person name="Lindquist E."/>
            <person name="Lommer M."/>
            <person name="Martin-Jezequel V."/>
            <person name="Lopez P.J."/>
            <person name="Lucas S."/>
            <person name="Mangogna M."/>
            <person name="McGinnis K."/>
            <person name="Medlin L.K."/>
            <person name="Montsant A."/>
            <person name="Oudot-Le Secq M.P."/>
            <person name="Napoli C."/>
            <person name="Obornik M."/>
            <person name="Parker M.S."/>
            <person name="Petit J.L."/>
            <person name="Porcel B.M."/>
            <person name="Poulsen N."/>
            <person name="Robison M."/>
            <person name="Rychlewski L."/>
            <person name="Rynearson T.A."/>
            <person name="Schmutz J."/>
            <person name="Shapiro H."/>
            <person name="Siaut M."/>
            <person name="Stanley M."/>
            <person name="Sussman M.R."/>
            <person name="Taylor A.R."/>
            <person name="Vardi A."/>
            <person name="von Dassow P."/>
            <person name="Vyverman W."/>
            <person name="Willis A."/>
            <person name="Wyrwicz L.S."/>
            <person name="Rokhsar D.S."/>
            <person name="Weissenbach J."/>
            <person name="Armbrust E.V."/>
            <person name="Green B.R."/>
            <person name="Van de Peer Y."/>
            <person name="Grigoriev I.V."/>
        </authorList>
    </citation>
    <scope>NUCLEOTIDE SEQUENCE [LARGE SCALE GENOMIC DNA]</scope>
    <source>
        <strain evidence="6 7">CCAP 1055/1</strain>
    </source>
</reference>
<comment type="similarity">
    <text evidence="1">Belongs to the FMO family.</text>
</comment>
<evidence type="ECO:0000256" key="5">
    <source>
        <dbReference type="ARBA" id="ARBA00023002"/>
    </source>
</evidence>
<dbReference type="GO" id="GO:0050660">
    <property type="term" value="F:flavin adenine dinucleotide binding"/>
    <property type="evidence" value="ECO:0007669"/>
    <property type="project" value="InterPro"/>
</dbReference>